<organism evidence="1">
    <name type="scientific">Mus musculus</name>
    <name type="common">Mouse</name>
    <dbReference type="NCBI Taxonomy" id="10090"/>
    <lineage>
        <taxon>Eukaryota</taxon>
        <taxon>Metazoa</taxon>
        <taxon>Chordata</taxon>
        <taxon>Craniata</taxon>
        <taxon>Vertebrata</taxon>
        <taxon>Euteleostomi</taxon>
        <taxon>Mammalia</taxon>
        <taxon>Eutheria</taxon>
        <taxon>Euarchontoglires</taxon>
        <taxon>Glires</taxon>
        <taxon>Rodentia</taxon>
        <taxon>Myomorpha</taxon>
        <taxon>Muroidea</taxon>
        <taxon>Muridae</taxon>
        <taxon>Murinae</taxon>
        <taxon>Mus</taxon>
        <taxon>Mus</taxon>
    </lineage>
</organism>
<reference evidence="1" key="4">
    <citation type="journal article" date="2001" name="Nature">
        <title>Functional annotation of a full-length mouse cDNA collection.</title>
        <authorList>
            <consortium name="The RIKEN Genome Exploration Research Group Phase II Team and the FANTOM Consortium"/>
        </authorList>
    </citation>
    <scope>NUCLEOTIDE SEQUENCE</scope>
    <source>
        <strain evidence="1">C57BL/6J</strain>
        <tissue evidence="1">Urinary bladder</tissue>
    </source>
</reference>
<dbReference type="AlphaFoldDB" id="Q3V3R9"/>
<name>Q3V3R9_MOUSE</name>
<gene>
    <name evidence="2" type="primary">Stradb</name>
    <name evidence="2" type="synonym">Als2cr2</name>
    <name evidence="2" type="synonym">Syradb</name>
</gene>
<dbReference type="EMBL" id="AK035207">
    <property type="protein sequence ID" value="BAE43291.1"/>
    <property type="molecule type" value="mRNA"/>
</dbReference>
<reference evidence="1" key="8">
    <citation type="journal article" date="2005" name="Science">
        <title>Antisense Transcription in the Mammalian Transcriptome.</title>
        <authorList>
            <consortium name="RIKEN Genome Exploration Research Group and Genome Science Group (Genome Network Project Core Group) and the FANTOM Consortium"/>
        </authorList>
    </citation>
    <scope>NUCLEOTIDE SEQUENCE</scope>
    <source>
        <strain evidence="1">C57BL/6J</strain>
        <tissue evidence="1">Urinary bladder</tissue>
    </source>
</reference>
<reference evidence="1" key="6">
    <citation type="journal article" date="2002" name="Nature">
        <title>Analysis of the mouse transcriptome based on functional annotation of 60,770 full-length cDNAs.</title>
        <authorList>
            <consortium name="The FANTOM Consortium and the RIKEN Genome Exploration Research Group Phase I and II Team"/>
        </authorList>
    </citation>
    <scope>NUCLEOTIDE SEQUENCE</scope>
    <source>
        <strain evidence="1">C57BL/6J</strain>
        <tissue evidence="1">Urinary bladder</tissue>
    </source>
</reference>
<dbReference type="AGR" id="MGI:2144047"/>
<evidence type="ECO:0000313" key="1">
    <source>
        <dbReference type="EMBL" id="BAE43291.1"/>
    </source>
</evidence>
<proteinExistence type="evidence at transcript level"/>
<dbReference type="MGI" id="MGI:2144047">
    <property type="gene designation" value="Stradb"/>
</dbReference>
<reference evidence="1" key="5">
    <citation type="submission" date="2001-07" db="EMBL/GenBank/DDBJ databases">
        <authorList>
            <person name="Adachi J."/>
            <person name="Aizawa K."/>
            <person name="Akimura T."/>
            <person name="Arakawa T."/>
            <person name="Bono H."/>
            <person name="Carninci P."/>
            <person name="Fukuda S."/>
            <person name="Furuno M."/>
            <person name="Hanagaki T."/>
            <person name="Hara A."/>
            <person name="Hashizume W."/>
            <person name="Hayashida K."/>
            <person name="Hayatsu N."/>
            <person name="Hiramoto K."/>
            <person name="Hiraoka T."/>
            <person name="Hirozane T."/>
            <person name="Hori F."/>
            <person name="Imotani K."/>
            <person name="Ishii Y."/>
            <person name="Itoh M."/>
            <person name="Kagawa I."/>
            <person name="Kasukawa T."/>
            <person name="Katoh H."/>
            <person name="Kawai J."/>
            <person name="Kojima Y."/>
            <person name="Kondo S."/>
            <person name="Konno H."/>
            <person name="Kouda M."/>
            <person name="Koya S."/>
            <person name="Kurihara C."/>
            <person name="Matsuyama T."/>
            <person name="Miyazaki A."/>
            <person name="Murata M."/>
            <person name="Nakamura M."/>
            <person name="Nishi K."/>
            <person name="Nomura K."/>
            <person name="Numazaki R."/>
            <person name="Ohno M."/>
            <person name="Ohsato N."/>
            <person name="Okazaki Y."/>
            <person name="Saito R."/>
            <person name="Saitoh H."/>
            <person name="Sakai C."/>
            <person name="Sakai K."/>
            <person name="Sakazume N."/>
            <person name="Sano H."/>
            <person name="Sasaki D."/>
            <person name="Shibata K."/>
            <person name="Shinagawa A."/>
            <person name="Shiraki T."/>
            <person name="Sogabe Y."/>
            <person name="Tagami M."/>
            <person name="Tagawa A."/>
            <person name="Takahashi F."/>
            <person name="Takaku-Akahira S."/>
            <person name="Takeda Y."/>
            <person name="Tanaka T."/>
            <person name="Tomaru A."/>
            <person name="Toya T."/>
            <person name="Yasunishi A."/>
            <person name="Muramatsu M."/>
            <person name="Hayashizaki Y."/>
        </authorList>
    </citation>
    <scope>NUCLEOTIDE SEQUENCE</scope>
    <source>
        <strain evidence="1">C57BL/6J</strain>
        <tissue evidence="1">Urinary bladder</tissue>
    </source>
</reference>
<accession>Q3V3R9</accession>
<reference evidence="1" key="7">
    <citation type="journal article" date="2005" name="Science">
        <title>The Transcriptional Landscape of the Mammalian Genome.</title>
        <authorList>
            <consortium name="The FANTOM Consortium"/>
            <consortium name="Riken Genome Exploration Research Group and Genome Science Group (Genome Network Project Core Group)"/>
        </authorList>
    </citation>
    <scope>NUCLEOTIDE SEQUENCE</scope>
    <source>
        <strain evidence="1">C57BL/6J</strain>
        <tissue evidence="1">Urinary bladder</tissue>
    </source>
</reference>
<evidence type="ECO:0000313" key="2">
    <source>
        <dbReference type="MGI" id="MGI:2144047"/>
    </source>
</evidence>
<sequence>MSLLDCFCASRTRVESLRPEKQSETSIHQYLVRKWLTPDRASPLPSVTLFADSSLPCWSPWICN</sequence>
<reference evidence="1" key="3">
    <citation type="journal article" date="2000" name="Genome Res.">
        <title>RIKEN integrated sequence analysis (RISA) system--384-format sequencing pipeline with 384 multicapillary sequencer.</title>
        <authorList>
            <person name="Shibata K."/>
            <person name="Itoh M."/>
            <person name="Aizawa K."/>
            <person name="Nagaoka S."/>
            <person name="Sasaki N."/>
            <person name="Carninci P."/>
            <person name="Konno H."/>
            <person name="Akiyama J."/>
            <person name="Nishi K."/>
            <person name="Kitsunai T."/>
            <person name="Tashiro H."/>
            <person name="Itoh M."/>
            <person name="Sumi N."/>
            <person name="Ishii Y."/>
            <person name="Nakamura S."/>
            <person name="Hazama M."/>
            <person name="Nishine T."/>
            <person name="Harada A."/>
            <person name="Yamamoto R."/>
            <person name="Matsumoto H."/>
            <person name="Sakaguchi S."/>
            <person name="Ikegami T."/>
            <person name="Kashiwagi K."/>
            <person name="Fujiwake S."/>
            <person name="Inoue K."/>
            <person name="Togawa Y."/>
            <person name="Izawa M."/>
            <person name="Ohara E."/>
            <person name="Watahiki M."/>
            <person name="Yoneda Y."/>
            <person name="Ishikawa T."/>
            <person name="Ozawa K."/>
            <person name="Tanaka T."/>
            <person name="Matsuura S."/>
            <person name="Kawai J."/>
            <person name="Okazaki Y."/>
            <person name="Muramatsu M."/>
            <person name="Inoue Y."/>
            <person name="Kira A."/>
            <person name="Hayashizaki Y."/>
        </authorList>
    </citation>
    <scope>NUCLEOTIDE SEQUENCE</scope>
    <source>
        <strain evidence="1">C57BL/6J</strain>
        <tissue evidence="1">Urinary bladder</tissue>
    </source>
</reference>
<reference evidence="1" key="1">
    <citation type="journal article" date="1999" name="Methods Enzymol.">
        <title>High-efficiency full-length cDNA cloning.</title>
        <authorList>
            <person name="Carninci P."/>
            <person name="Hayashizaki Y."/>
        </authorList>
    </citation>
    <scope>NUCLEOTIDE SEQUENCE</scope>
    <source>
        <strain evidence="1">C57BL/6J</strain>
        <tissue evidence="1">Urinary bladder</tissue>
    </source>
</reference>
<reference evidence="1" key="2">
    <citation type="journal article" date="2000" name="Genome Res.">
        <title>Normalization and subtraction of cap-trapper-selected cDNAs to prepare full-length cDNA libraries for rapid discovery of new genes.</title>
        <authorList>
            <person name="Carninci P."/>
            <person name="Shibata Y."/>
            <person name="Hayatsu N."/>
            <person name="Sugahara Y."/>
            <person name="Shibata K."/>
            <person name="Itoh M."/>
            <person name="Konno H."/>
            <person name="Okazaki Y."/>
            <person name="Muramatsu M."/>
            <person name="Hayashizaki Y."/>
        </authorList>
    </citation>
    <scope>NUCLEOTIDE SEQUENCE</scope>
    <source>
        <strain evidence="1">C57BL/6J</strain>
        <tissue evidence="1">Urinary bladder</tissue>
    </source>
</reference>
<protein>
    <submittedName>
        <fullName evidence="1">Uncharacterized protein</fullName>
    </submittedName>
</protein>